<protein>
    <recommendedName>
        <fullName evidence="2">WD repeat-containing protein 79</fullName>
    </recommendedName>
</protein>
<dbReference type="InterPro" id="IPR001680">
    <property type="entry name" value="WD40_rpt"/>
</dbReference>
<dbReference type="OrthoDB" id="239865at2759"/>
<name>A0A2G9U6U4_TELCI</name>
<evidence type="ECO:0000313" key="5">
    <source>
        <dbReference type="Proteomes" id="UP000230423"/>
    </source>
</evidence>
<reference evidence="4 5" key="1">
    <citation type="submission" date="2015-09" db="EMBL/GenBank/DDBJ databases">
        <title>Draft genome of the parasitic nematode Teladorsagia circumcincta isolate WARC Sus (inbred).</title>
        <authorList>
            <person name="Mitreva M."/>
        </authorList>
    </citation>
    <scope>NUCLEOTIDE SEQUENCE [LARGE SCALE GENOMIC DNA]</scope>
    <source>
        <strain evidence="4 5">S</strain>
    </source>
</reference>
<proteinExistence type="inferred from homology"/>
<dbReference type="SMART" id="SM00320">
    <property type="entry name" value="WD40"/>
    <property type="match status" value="2"/>
</dbReference>
<evidence type="ECO:0000256" key="1">
    <source>
        <dbReference type="ARBA" id="ARBA00038279"/>
    </source>
</evidence>
<dbReference type="PANTHER" id="PTHR13211:SF0">
    <property type="entry name" value="TELOMERASE CAJAL BODY PROTEIN 1"/>
    <property type="match status" value="1"/>
</dbReference>
<dbReference type="InterPro" id="IPR051150">
    <property type="entry name" value="SWT21/TCAB1_mRNA_Telomere"/>
</dbReference>
<feature type="region of interest" description="Disordered" evidence="3">
    <location>
        <begin position="87"/>
        <end position="129"/>
    </location>
</feature>
<dbReference type="SUPFAM" id="SSF101908">
    <property type="entry name" value="Putative isomerase YbhE"/>
    <property type="match status" value="1"/>
</dbReference>
<keyword evidence="5" id="KW-1185">Reference proteome</keyword>
<dbReference type="EMBL" id="KZ348639">
    <property type="protein sequence ID" value="PIO65898.1"/>
    <property type="molecule type" value="Genomic_DNA"/>
</dbReference>
<sequence>MQICKGALLAAACDHYSSSTSERDDNAETIIATILAKLNDPQAKLNRRERRALQRELDIAKKPYPTSQSTNDDIAVGSECIELTASAAGERSREEHVAVRQKGQERNRNLSKRPADAGGDCQESLPKLSRVQNLVPPTAKSVFKVENASMVLRDRFSPSGSFIATTSADNSARIFELDEEKKMSLVAKVPLGDPIYDANWLCGGADKQLLATTAKHHPVHLWCSDGARYASYRGINHLDELSAAYSIAFSNDGRRLYGGHNAHIWIWDTDRPGRQHTTIKTWGYENCFSPEKKVLH</sequence>
<dbReference type="GO" id="GO:0003723">
    <property type="term" value="F:RNA binding"/>
    <property type="evidence" value="ECO:0007669"/>
    <property type="project" value="TreeGrafter"/>
</dbReference>
<dbReference type="InterPro" id="IPR015943">
    <property type="entry name" value="WD40/YVTN_repeat-like_dom_sf"/>
</dbReference>
<dbReference type="Pfam" id="PF00400">
    <property type="entry name" value="WD40"/>
    <property type="match status" value="2"/>
</dbReference>
<comment type="similarity">
    <text evidence="1">Belongs to the TCAB1 family.</text>
</comment>
<dbReference type="Gene3D" id="2.130.10.10">
    <property type="entry name" value="YVTN repeat-like/Quinoprotein amine dehydrogenase"/>
    <property type="match status" value="1"/>
</dbReference>
<feature type="compositionally biased region" description="Basic and acidic residues" evidence="3">
    <location>
        <begin position="90"/>
        <end position="108"/>
    </location>
</feature>
<dbReference type="GO" id="GO:0030576">
    <property type="term" value="P:Cajal body organization"/>
    <property type="evidence" value="ECO:0007669"/>
    <property type="project" value="TreeGrafter"/>
</dbReference>
<evidence type="ECO:0000256" key="3">
    <source>
        <dbReference type="SAM" id="MobiDB-lite"/>
    </source>
</evidence>
<organism evidence="4 5">
    <name type="scientific">Teladorsagia circumcincta</name>
    <name type="common">Brown stomach worm</name>
    <name type="synonym">Ostertagia circumcincta</name>
    <dbReference type="NCBI Taxonomy" id="45464"/>
    <lineage>
        <taxon>Eukaryota</taxon>
        <taxon>Metazoa</taxon>
        <taxon>Ecdysozoa</taxon>
        <taxon>Nematoda</taxon>
        <taxon>Chromadorea</taxon>
        <taxon>Rhabditida</taxon>
        <taxon>Rhabditina</taxon>
        <taxon>Rhabditomorpha</taxon>
        <taxon>Strongyloidea</taxon>
        <taxon>Trichostrongylidae</taxon>
        <taxon>Teladorsagia</taxon>
    </lineage>
</organism>
<dbReference type="AlphaFoldDB" id="A0A2G9U6U4"/>
<dbReference type="PANTHER" id="PTHR13211">
    <property type="entry name" value="TELOMERASE CAJAL BODY PROTEIN 1"/>
    <property type="match status" value="1"/>
</dbReference>
<dbReference type="Proteomes" id="UP000230423">
    <property type="component" value="Unassembled WGS sequence"/>
</dbReference>
<evidence type="ECO:0000256" key="2">
    <source>
        <dbReference type="ARBA" id="ARBA00041558"/>
    </source>
</evidence>
<evidence type="ECO:0000313" key="4">
    <source>
        <dbReference type="EMBL" id="PIO65898.1"/>
    </source>
</evidence>
<accession>A0A2G9U6U4</accession>
<dbReference type="GO" id="GO:0015030">
    <property type="term" value="C:Cajal body"/>
    <property type="evidence" value="ECO:0007669"/>
    <property type="project" value="TreeGrafter"/>
</dbReference>
<gene>
    <name evidence="4" type="ORF">TELCIR_12407</name>
</gene>